<feature type="region of interest" description="Disordered" evidence="1">
    <location>
        <begin position="878"/>
        <end position="928"/>
    </location>
</feature>
<accession>A0ABW4REV9</accession>
<feature type="compositionally biased region" description="Low complexity" evidence="1">
    <location>
        <begin position="879"/>
        <end position="891"/>
    </location>
</feature>
<organism evidence="3 4">
    <name type="scientific">Paenibacillus wenxiniae</name>
    <dbReference type="NCBI Taxonomy" id="1636843"/>
    <lineage>
        <taxon>Bacteria</taxon>
        <taxon>Bacillati</taxon>
        <taxon>Bacillota</taxon>
        <taxon>Bacilli</taxon>
        <taxon>Bacillales</taxon>
        <taxon>Paenibacillaceae</taxon>
        <taxon>Paenibacillus</taxon>
    </lineage>
</organism>
<dbReference type="RefSeq" id="WP_347326906.1">
    <property type="nucleotide sequence ID" value="NZ_JBCGUH010000017.1"/>
</dbReference>
<evidence type="ECO:0000313" key="3">
    <source>
        <dbReference type="EMBL" id="MFD1884228.1"/>
    </source>
</evidence>
<feature type="compositionally biased region" description="Low complexity" evidence="1">
    <location>
        <begin position="901"/>
        <end position="928"/>
    </location>
</feature>
<dbReference type="Proteomes" id="UP001597233">
    <property type="component" value="Unassembled WGS sequence"/>
</dbReference>
<dbReference type="EMBL" id="JBHUEH010000006">
    <property type="protein sequence ID" value="MFD1884228.1"/>
    <property type="molecule type" value="Genomic_DNA"/>
</dbReference>
<feature type="chain" id="PRO_5047187438" evidence="2">
    <location>
        <begin position="29"/>
        <end position="928"/>
    </location>
</feature>
<reference evidence="4" key="1">
    <citation type="journal article" date="2019" name="Int. J. Syst. Evol. Microbiol.">
        <title>The Global Catalogue of Microorganisms (GCM) 10K type strain sequencing project: providing services to taxonomists for standard genome sequencing and annotation.</title>
        <authorList>
            <consortium name="The Broad Institute Genomics Platform"/>
            <consortium name="The Broad Institute Genome Sequencing Center for Infectious Disease"/>
            <person name="Wu L."/>
            <person name="Ma J."/>
        </authorList>
    </citation>
    <scope>NUCLEOTIDE SEQUENCE [LARGE SCALE GENOMIC DNA]</scope>
    <source>
        <strain evidence="4">CCUG 54950</strain>
    </source>
</reference>
<proteinExistence type="predicted"/>
<evidence type="ECO:0000313" key="4">
    <source>
        <dbReference type="Proteomes" id="UP001597233"/>
    </source>
</evidence>
<feature type="signal peptide" evidence="2">
    <location>
        <begin position="1"/>
        <end position="28"/>
    </location>
</feature>
<comment type="caution">
    <text evidence="3">The sequence shown here is derived from an EMBL/GenBank/DDBJ whole genome shotgun (WGS) entry which is preliminary data.</text>
</comment>
<protein>
    <submittedName>
        <fullName evidence="3">Uncharacterized protein</fullName>
    </submittedName>
</protein>
<evidence type="ECO:0000256" key="2">
    <source>
        <dbReference type="SAM" id="SignalP"/>
    </source>
</evidence>
<evidence type="ECO:0000256" key="1">
    <source>
        <dbReference type="SAM" id="MobiDB-lite"/>
    </source>
</evidence>
<keyword evidence="2" id="KW-0732">Signal</keyword>
<sequence length="928" mass="98968">MKKYPAYFVLLAGMVAASSLSGVPAAFAASTNLSATSSNLATNRSLASLPTISLQAGVSVRLTDIQLAARSTSGVLTYTLTYINKTSSPYKLVNSFSRAYTSQNGFVKGVPIPEHKDRITIAPGTSQAITYYVRVQNQQTIAGSKIAMYGWDFNSSTYEKKLGTFTIPANYSAAIPSGQSKKITVGGTSLKLQPQQLQIVNYNGKRYARLTINVTHLGSGLLSSLPYTAYLQSTGGASYELALDQTSRKLDIQPGETSSVNYVTAIPDALQTNKLTLQLTGTTSPSDSKTDTTSTSTSLELPVASFKLPAVSASSLTVPVTKSRKLMIDGTTIDTQLRTASLSTSGDKAAWTLQFRLKNTGNKTIILPAYEAAIRSSEGYTFPITTKAFTRLTLKPLEEKLVQLSAEVPLQLKQQQLQLQLIEPAATTTDNGTAAAQTSDTSRTGTPIILPTAFYMIPYKQEQSQSIQTEYTLDNNYGSFGATIESVQRLPWTTDDIVVTKLRLRNAGTASVDLPALGGWMKTQNNRISRSIQLIPENNDSSLGAGESRVYYAVAHFDTGIDMDGLKLELAPVADTSSDSAGKTSSSTLDSSNPFLSLNIGQPDSAIARIARGASFHTQTTGKKAEIKERRTLTYGENSQKIVYTELEMKNEEKRSSASSRLVAYYKTPDNEYYEATIVQPEQAIGPDGKSLVNVSAKLPAAVNTSNLTLMIGEAITDGKMATAGAAPTGYINATELTLRPQPAPVATSASSEMDLFPYRFAINGATGTLNQGEDTIAINMTYSLSKDNTYTMGTYGHTLILQWVDQNGRIQEKSFAPGTDLTVGKSIPYSLTLTSNTYKTSTGGNFSINVYDEFQGERILLGTQSYPIDYSAIIVPPTNSSQGSGNTSSTGGTGSGSSSGGNASNNAGTGSDNGNNNNINSGNKAGK</sequence>
<gene>
    <name evidence="3" type="ORF">ACFSC9_01655</name>
</gene>
<name>A0ABW4REV9_9BACL</name>
<keyword evidence="4" id="KW-1185">Reference proteome</keyword>